<proteinExistence type="predicted"/>
<evidence type="ECO:0000256" key="1">
    <source>
        <dbReference type="ARBA" id="ARBA00023125"/>
    </source>
</evidence>
<feature type="domain" description="HTH tetR-type" evidence="3">
    <location>
        <begin position="17"/>
        <end position="76"/>
    </location>
</feature>
<dbReference type="OrthoDB" id="3783612at2"/>
<organism evidence="4 5">
    <name type="scientific">Herbihabitans rhizosphaerae</name>
    <dbReference type="NCBI Taxonomy" id="1872711"/>
    <lineage>
        <taxon>Bacteria</taxon>
        <taxon>Bacillati</taxon>
        <taxon>Actinomycetota</taxon>
        <taxon>Actinomycetes</taxon>
        <taxon>Pseudonocardiales</taxon>
        <taxon>Pseudonocardiaceae</taxon>
        <taxon>Herbihabitans</taxon>
    </lineage>
</organism>
<accession>A0A4Q7L6A0</accession>
<dbReference type="InterPro" id="IPR041669">
    <property type="entry name" value="TetR_C_15"/>
</dbReference>
<sequence length="202" mass="22195">MPTPRVWGGTTLADRQAERRQKLVGAGVDLLGEQDGVVSVRAACRRAKLTERYFYESFADRDALLIAVYEHVAEAARDTLVRAVARSEPEPEAMATAAVTAFVELILDDPRLGRVLLLGPMTEHALYDKGFEFTAVFAALIREHLSPGIDADERDMIATSVVGAFTNLFISYLNGTVRPRKERLVAHCVRLLLTIAEETPGA</sequence>
<dbReference type="InterPro" id="IPR001647">
    <property type="entry name" value="HTH_TetR"/>
</dbReference>
<keyword evidence="1 2" id="KW-0238">DNA-binding</keyword>
<keyword evidence="5" id="KW-1185">Reference proteome</keyword>
<evidence type="ECO:0000256" key="2">
    <source>
        <dbReference type="PROSITE-ProRule" id="PRU00335"/>
    </source>
</evidence>
<dbReference type="InterPro" id="IPR009057">
    <property type="entry name" value="Homeodomain-like_sf"/>
</dbReference>
<gene>
    <name evidence="4" type="ORF">EV193_101745</name>
</gene>
<dbReference type="GO" id="GO:0003677">
    <property type="term" value="F:DNA binding"/>
    <property type="evidence" value="ECO:0007669"/>
    <property type="project" value="UniProtKB-UniRule"/>
</dbReference>
<dbReference type="PROSITE" id="PS50977">
    <property type="entry name" value="HTH_TETR_2"/>
    <property type="match status" value="1"/>
</dbReference>
<evidence type="ECO:0000259" key="3">
    <source>
        <dbReference type="PROSITE" id="PS50977"/>
    </source>
</evidence>
<dbReference type="AlphaFoldDB" id="A0A4Q7L6A0"/>
<dbReference type="EMBL" id="SGWQ01000001">
    <property type="protein sequence ID" value="RZS44865.1"/>
    <property type="molecule type" value="Genomic_DNA"/>
</dbReference>
<evidence type="ECO:0000313" key="4">
    <source>
        <dbReference type="EMBL" id="RZS44865.1"/>
    </source>
</evidence>
<comment type="caution">
    <text evidence="4">The sequence shown here is derived from an EMBL/GenBank/DDBJ whole genome shotgun (WGS) entry which is preliminary data.</text>
</comment>
<dbReference type="Gene3D" id="1.10.357.10">
    <property type="entry name" value="Tetracycline Repressor, domain 2"/>
    <property type="match status" value="1"/>
</dbReference>
<dbReference type="SUPFAM" id="SSF46689">
    <property type="entry name" value="Homeodomain-like"/>
    <property type="match status" value="1"/>
</dbReference>
<dbReference type="Proteomes" id="UP000294257">
    <property type="component" value="Unassembled WGS sequence"/>
</dbReference>
<protein>
    <submittedName>
        <fullName evidence="4">TetR family transcriptional regulator</fullName>
    </submittedName>
</protein>
<dbReference type="PANTHER" id="PTHR43479">
    <property type="entry name" value="ACREF/ENVCD OPERON REPRESSOR-RELATED"/>
    <property type="match status" value="1"/>
</dbReference>
<reference evidence="4 5" key="1">
    <citation type="submission" date="2019-02" db="EMBL/GenBank/DDBJ databases">
        <title>Genomic Encyclopedia of Type Strains, Phase IV (KMG-IV): sequencing the most valuable type-strain genomes for metagenomic binning, comparative biology and taxonomic classification.</title>
        <authorList>
            <person name="Goeker M."/>
        </authorList>
    </citation>
    <scope>NUCLEOTIDE SEQUENCE [LARGE SCALE GENOMIC DNA]</scope>
    <source>
        <strain evidence="4 5">DSM 101727</strain>
    </source>
</reference>
<evidence type="ECO:0000313" key="5">
    <source>
        <dbReference type="Proteomes" id="UP000294257"/>
    </source>
</evidence>
<dbReference type="InterPro" id="IPR050624">
    <property type="entry name" value="HTH-type_Tx_Regulator"/>
</dbReference>
<dbReference type="PANTHER" id="PTHR43479:SF11">
    <property type="entry name" value="ACREF_ENVCD OPERON REPRESSOR-RELATED"/>
    <property type="match status" value="1"/>
</dbReference>
<name>A0A4Q7L6A0_9PSEU</name>
<dbReference type="RefSeq" id="WP_130342489.1">
    <property type="nucleotide sequence ID" value="NZ_SGWQ01000001.1"/>
</dbReference>
<dbReference type="Pfam" id="PF17918">
    <property type="entry name" value="TetR_C_15"/>
    <property type="match status" value="1"/>
</dbReference>
<feature type="DNA-binding region" description="H-T-H motif" evidence="2">
    <location>
        <begin position="39"/>
        <end position="58"/>
    </location>
</feature>